<proteinExistence type="inferred from homology"/>
<dbReference type="PROSITE" id="PS00921">
    <property type="entry name" value="NITRIL_CHT_2"/>
    <property type="match status" value="1"/>
</dbReference>
<dbReference type="InterPro" id="IPR000132">
    <property type="entry name" value="Nitrilase/CN_hydratase_CS"/>
</dbReference>
<dbReference type="CDD" id="cd07564">
    <property type="entry name" value="nitrilases_CHs"/>
    <property type="match status" value="1"/>
</dbReference>
<evidence type="ECO:0000313" key="3">
    <source>
        <dbReference type="EMBL" id="MBP2185981.1"/>
    </source>
</evidence>
<sequence>MPEATVSALQLGASADTAATLERILGYEDEIRASGTDLLVLPEAVLGGYPRGELSGDGFTRYFEQAVDLPGPELEALAGLSARTGASVVAGVVERAGSTLYCTAVFLDPVTGFTARHRKLVPTMRERLVWGRGDGSTLPVVATAAGLAGAALCWENYMPLLRAAMYAKGVRVWCAPTVDDREVWRATMRHIAAEGRCFVVSACPYESEGDDPIAGGSLIAGPSGDVLAGPLLGAEGLVTARIDLDETVSSRAQLDVSGHYARPDVFSLSVDETPRPGVRFHGG</sequence>
<keyword evidence="3" id="KW-0378">Hydrolase</keyword>
<organism evidence="3 4">
    <name type="scientific">Amycolatopsis magusensis</name>
    <dbReference type="NCBI Taxonomy" id="882444"/>
    <lineage>
        <taxon>Bacteria</taxon>
        <taxon>Bacillati</taxon>
        <taxon>Actinomycetota</taxon>
        <taxon>Actinomycetes</taxon>
        <taxon>Pseudonocardiales</taxon>
        <taxon>Pseudonocardiaceae</taxon>
        <taxon>Amycolatopsis</taxon>
    </lineage>
</organism>
<feature type="domain" description="CN hydrolase" evidence="2">
    <location>
        <begin position="4"/>
        <end position="244"/>
    </location>
</feature>
<dbReference type="GO" id="GO:0000257">
    <property type="term" value="F:nitrilase activity"/>
    <property type="evidence" value="ECO:0007669"/>
    <property type="project" value="UniProtKB-EC"/>
</dbReference>
<keyword evidence="4" id="KW-1185">Reference proteome</keyword>
<dbReference type="InterPro" id="IPR003010">
    <property type="entry name" value="C-N_Hydrolase"/>
</dbReference>
<dbReference type="Proteomes" id="UP000741013">
    <property type="component" value="Unassembled WGS sequence"/>
</dbReference>
<comment type="caution">
    <text evidence="3">The sequence shown here is derived from an EMBL/GenBank/DDBJ whole genome shotgun (WGS) entry which is preliminary data.</text>
</comment>
<reference evidence="3 4" key="1">
    <citation type="submission" date="2021-03" db="EMBL/GenBank/DDBJ databases">
        <title>Sequencing the genomes of 1000 actinobacteria strains.</title>
        <authorList>
            <person name="Klenk H.-P."/>
        </authorList>
    </citation>
    <scope>NUCLEOTIDE SEQUENCE [LARGE SCALE GENOMIC DNA]</scope>
    <source>
        <strain evidence="3 4">DSM 45510</strain>
    </source>
</reference>
<dbReference type="EMBL" id="JAGGMS010000001">
    <property type="protein sequence ID" value="MBP2185981.1"/>
    <property type="molecule type" value="Genomic_DNA"/>
</dbReference>
<dbReference type="InterPro" id="IPR036526">
    <property type="entry name" value="C-N_Hydrolase_sf"/>
</dbReference>
<comment type="similarity">
    <text evidence="1">Belongs to the carbon-nitrogen hydrolase superfamily. Nitrilase family.</text>
</comment>
<dbReference type="PANTHER" id="PTHR46044:SF1">
    <property type="entry name" value="CN HYDROLASE DOMAIN-CONTAINING PROTEIN"/>
    <property type="match status" value="1"/>
</dbReference>
<dbReference type="SUPFAM" id="SSF56317">
    <property type="entry name" value="Carbon-nitrogen hydrolase"/>
    <property type="match status" value="1"/>
</dbReference>
<gene>
    <name evidence="3" type="ORF">JOM49_007507</name>
</gene>
<dbReference type="InterPro" id="IPR044149">
    <property type="entry name" value="Nitrilases_CHs"/>
</dbReference>
<name>A0ABS4Q5A8_9PSEU</name>
<evidence type="ECO:0000256" key="1">
    <source>
        <dbReference type="ARBA" id="ARBA00008129"/>
    </source>
</evidence>
<dbReference type="EC" id="3.5.5.1" evidence="3"/>
<evidence type="ECO:0000259" key="2">
    <source>
        <dbReference type="PROSITE" id="PS50263"/>
    </source>
</evidence>
<accession>A0ABS4Q5A8</accession>
<dbReference type="Gene3D" id="3.60.110.10">
    <property type="entry name" value="Carbon-nitrogen hydrolase"/>
    <property type="match status" value="1"/>
</dbReference>
<dbReference type="RefSeq" id="WP_209668797.1">
    <property type="nucleotide sequence ID" value="NZ_JAGGMS010000001.1"/>
</dbReference>
<dbReference type="PROSITE" id="PS50263">
    <property type="entry name" value="CN_HYDROLASE"/>
    <property type="match status" value="1"/>
</dbReference>
<dbReference type="Pfam" id="PF00795">
    <property type="entry name" value="CN_hydrolase"/>
    <property type="match status" value="1"/>
</dbReference>
<dbReference type="PANTHER" id="PTHR46044">
    <property type="entry name" value="NITRILASE"/>
    <property type="match status" value="1"/>
</dbReference>
<protein>
    <submittedName>
        <fullName evidence="3">Nitrilase</fullName>
        <ecNumber evidence="3">3.5.5.1</ecNumber>
    </submittedName>
</protein>
<evidence type="ECO:0000313" key="4">
    <source>
        <dbReference type="Proteomes" id="UP000741013"/>
    </source>
</evidence>